<dbReference type="SUPFAM" id="SSF56574">
    <property type="entry name" value="Serpins"/>
    <property type="match status" value="1"/>
</dbReference>
<dbReference type="InterPro" id="IPR023796">
    <property type="entry name" value="Serpin_dom"/>
</dbReference>
<name>Q008X9_9POXV</name>
<dbReference type="GO" id="GO:0005615">
    <property type="term" value="C:extracellular space"/>
    <property type="evidence" value="ECO:0007669"/>
    <property type="project" value="InterPro"/>
</dbReference>
<dbReference type="SMART" id="SM00093">
    <property type="entry name" value="SERPIN"/>
    <property type="match status" value="1"/>
</dbReference>
<dbReference type="InterPro" id="IPR042178">
    <property type="entry name" value="Serpin_sf_1"/>
</dbReference>
<proteinExistence type="inferred from homology"/>
<dbReference type="InterPro" id="IPR042185">
    <property type="entry name" value="Serpin_sf_2"/>
</dbReference>
<organism evidence="3">
    <name type="scientific">Goatpox virus</name>
    <dbReference type="NCBI Taxonomy" id="186805"/>
    <lineage>
        <taxon>Viruses</taxon>
        <taxon>Varidnaviria</taxon>
        <taxon>Bamfordvirae</taxon>
        <taxon>Nucleocytoviricota</taxon>
        <taxon>Pokkesviricetes</taxon>
        <taxon>Chitovirales</taxon>
        <taxon>Poxviridae</taxon>
        <taxon>Chordopoxvirinae</taxon>
        <taxon>Capripoxvirus</taxon>
        <taxon>Capripoxvirus goatpox</taxon>
    </lineage>
</organism>
<comment type="similarity">
    <text evidence="1">Belongs to the serpin family. Poxviruses subfamily.</text>
</comment>
<dbReference type="Gene3D" id="2.30.39.10">
    <property type="entry name" value="Alpha-1-antitrypsin, domain 1"/>
    <property type="match status" value="1"/>
</dbReference>
<dbReference type="PROSITE" id="PS00284">
    <property type="entry name" value="SERPIN"/>
    <property type="match status" value="1"/>
</dbReference>
<dbReference type="GO" id="GO:0004867">
    <property type="term" value="F:serine-type endopeptidase inhibitor activity"/>
    <property type="evidence" value="ECO:0007669"/>
    <property type="project" value="InterPro"/>
</dbReference>
<dbReference type="CDD" id="cd00172">
    <property type="entry name" value="serpin"/>
    <property type="match status" value="1"/>
</dbReference>
<sequence length="345" mass="40186">MKKKFFFKMDIFTHLLSIAFPNSNVLISPVSISSILSILLFGSSGDTAIQISSLLESTYSNYCSDDIIIANRIYGDLKLHFKTQFIDKFGKELILVNFNHNTELIKNDINEWIKKLTHDKIKNLINEISENTKLLLLNAVYFKLKWRIPFDKQQTKMEKFWYDNSRYENIEMMNDVNVYPFIELKELGLKIIELPYENNYSMIILLPKDIKKIEKILTGNSLTSWIEKMNLYEVNVKIPKFKIEETYDLKLSLISLGIINIFDGSADFSNMTKNKNLSVDNFYHKTYIEIDEEGAELSAASYCCVADCGCNEKEFIANKPFIFFIKDNINVSFLFIGKFSFPHIR</sequence>
<dbReference type="MEROPS" id="I04.077"/>
<dbReference type="Gene3D" id="3.30.497.10">
    <property type="entry name" value="Antithrombin, subunit I, domain 2"/>
    <property type="match status" value="1"/>
</dbReference>
<evidence type="ECO:0000259" key="2">
    <source>
        <dbReference type="SMART" id="SM00093"/>
    </source>
</evidence>
<dbReference type="PANTHER" id="PTHR11461:SF384">
    <property type="entry name" value="LEUKOCYTE ELASTASE INHIBITOR"/>
    <property type="match status" value="1"/>
</dbReference>
<feature type="domain" description="Serpin" evidence="2">
    <location>
        <begin position="9"/>
        <end position="342"/>
    </location>
</feature>
<dbReference type="PANTHER" id="PTHR11461">
    <property type="entry name" value="SERINE PROTEASE INHIBITOR, SERPIN"/>
    <property type="match status" value="1"/>
</dbReference>
<dbReference type="InterPro" id="IPR023795">
    <property type="entry name" value="Serpin_CS"/>
</dbReference>
<dbReference type="EMBL" id="DQ889614">
    <property type="protein sequence ID" value="ABJ16393.1"/>
    <property type="molecule type" value="Genomic_DNA"/>
</dbReference>
<evidence type="ECO:0000256" key="1">
    <source>
        <dbReference type="ARBA" id="ARBA00008009"/>
    </source>
</evidence>
<dbReference type="InterPro" id="IPR000215">
    <property type="entry name" value="Serpin_fam"/>
</dbReference>
<evidence type="ECO:0000313" key="3">
    <source>
        <dbReference type="EMBL" id="ABJ16393.1"/>
    </source>
</evidence>
<reference evidence="3" key="1">
    <citation type="submission" date="2006-08" db="EMBL/GenBank/DDBJ databases">
        <title>Serpin gene of goatpox virus G42-56 strain.</title>
        <authorList>
            <person name="Zheng M."/>
            <person name="Jin N.Y."/>
            <person name="Liu Q."/>
            <person name="Guo J.G."/>
            <person name="Huang X."/>
            <person name="Li H.M."/>
        </authorList>
    </citation>
    <scope>NUCLEOTIDE SEQUENCE</scope>
    <source>
        <strain evidence="3">G42-56</strain>
    </source>
</reference>
<accession>Q008X9</accession>
<protein>
    <submittedName>
        <fullName evidence="3">Serpin</fullName>
    </submittedName>
</protein>
<dbReference type="InterPro" id="IPR036186">
    <property type="entry name" value="Serpin_sf"/>
</dbReference>
<dbReference type="Pfam" id="PF00079">
    <property type="entry name" value="Serpin"/>
    <property type="match status" value="1"/>
</dbReference>